<feature type="transmembrane region" description="Helical" evidence="1">
    <location>
        <begin position="213"/>
        <end position="234"/>
    </location>
</feature>
<proteinExistence type="predicted"/>
<evidence type="ECO:0000256" key="1">
    <source>
        <dbReference type="SAM" id="Phobius"/>
    </source>
</evidence>
<reference evidence="2 3" key="1">
    <citation type="submission" date="2024-05" db="EMBL/GenBank/DDBJ databases">
        <title>A draft genome resource for the thread blight pathogen Marasmius tenuissimus strain MS-2.</title>
        <authorList>
            <person name="Yulfo-Soto G.E."/>
            <person name="Baruah I.K."/>
            <person name="Amoako-Attah I."/>
            <person name="Bukari Y."/>
            <person name="Meinhardt L.W."/>
            <person name="Bailey B.A."/>
            <person name="Cohen S.P."/>
        </authorList>
    </citation>
    <scope>NUCLEOTIDE SEQUENCE [LARGE SCALE GENOMIC DNA]</scope>
    <source>
        <strain evidence="2 3">MS-2</strain>
    </source>
</reference>
<comment type="caution">
    <text evidence="2">The sequence shown here is derived from an EMBL/GenBank/DDBJ whole genome shotgun (WGS) entry which is preliminary data.</text>
</comment>
<organism evidence="2 3">
    <name type="scientific">Marasmius tenuissimus</name>
    <dbReference type="NCBI Taxonomy" id="585030"/>
    <lineage>
        <taxon>Eukaryota</taxon>
        <taxon>Fungi</taxon>
        <taxon>Dikarya</taxon>
        <taxon>Basidiomycota</taxon>
        <taxon>Agaricomycotina</taxon>
        <taxon>Agaricomycetes</taxon>
        <taxon>Agaricomycetidae</taxon>
        <taxon>Agaricales</taxon>
        <taxon>Marasmiineae</taxon>
        <taxon>Marasmiaceae</taxon>
        <taxon>Marasmius</taxon>
    </lineage>
</organism>
<dbReference type="Proteomes" id="UP001437256">
    <property type="component" value="Unassembled WGS sequence"/>
</dbReference>
<feature type="transmembrane region" description="Helical" evidence="1">
    <location>
        <begin position="147"/>
        <end position="172"/>
    </location>
</feature>
<feature type="transmembrane region" description="Helical" evidence="1">
    <location>
        <begin position="6"/>
        <end position="28"/>
    </location>
</feature>
<accession>A0ABR2ZI16</accession>
<keyword evidence="3" id="KW-1185">Reference proteome</keyword>
<feature type="transmembrane region" description="Helical" evidence="1">
    <location>
        <begin position="40"/>
        <end position="63"/>
    </location>
</feature>
<dbReference type="EMBL" id="JBBXMP010000140">
    <property type="protein sequence ID" value="KAL0061290.1"/>
    <property type="molecule type" value="Genomic_DNA"/>
</dbReference>
<keyword evidence="1" id="KW-0812">Transmembrane</keyword>
<keyword evidence="1" id="KW-0472">Membrane</keyword>
<feature type="transmembrane region" description="Helical" evidence="1">
    <location>
        <begin position="83"/>
        <end position="110"/>
    </location>
</feature>
<evidence type="ECO:0000313" key="3">
    <source>
        <dbReference type="Proteomes" id="UP001437256"/>
    </source>
</evidence>
<feature type="transmembrane region" description="Helical" evidence="1">
    <location>
        <begin position="178"/>
        <end position="201"/>
    </location>
</feature>
<name>A0ABR2ZI16_9AGAR</name>
<evidence type="ECO:0000313" key="2">
    <source>
        <dbReference type="EMBL" id="KAL0061290.1"/>
    </source>
</evidence>
<keyword evidence="1" id="KW-1133">Transmembrane helix</keyword>
<feature type="transmembrane region" description="Helical" evidence="1">
    <location>
        <begin position="271"/>
        <end position="292"/>
    </location>
</feature>
<protein>
    <recommendedName>
        <fullName evidence="4">MARVEL domain-containing protein</fullName>
    </recommendedName>
</protein>
<sequence>MRNIASFSAALAPFTLLCWIWMSVLIAFNNKFGVNHVLTTAFPHLLSVGIMAVLWLTFGIMILSTTKDVCTADVQSWYPEICVMTITTGTLTMVLWALATGATFSIYWIIQKSGDRWCKVYAQDGQLPVDERVYGPMHRPTALRTTIYSVVLFITICETVVAGITSFVGGYFSANFPIFSWVTSGVSLLTWIWAAVLLSYNRRPSSKRGITRAAAHFYSISVLSIVWLGVGILWSTQTHEQCTALAAEFARLAPPGMRFNVFENVRCSVSVANLVVAFLVFSLTVGVAYYIFRTTRKGGGSLGGSNVAQFDGDLVEAAEQSQMVAVPGAEASSQTGVAV</sequence>
<evidence type="ECO:0008006" key="4">
    <source>
        <dbReference type="Google" id="ProtNLM"/>
    </source>
</evidence>
<gene>
    <name evidence="2" type="ORF">AAF712_011866</name>
</gene>